<dbReference type="OrthoDB" id="2888283at2"/>
<accession>A0A429X0V2</accession>
<protein>
    <submittedName>
        <fullName evidence="2">Negative regulator YxlC</fullName>
    </submittedName>
</protein>
<name>A0A429X0V2_SIMTE</name>
<feature type="transmembrane region" description="Helical" evidence="1">
    <location>
        <begin position="53"/>
        <end position="70"/>
    </location>
</feature>
<dbReference type="EMBL" id="QYTW02000047">
    <property type="protein sequence ID" value="RST57013.1"/>
    <property type="molecule type" value="Genomic_DNA"/>
</dbReference>
<keyword evidence="1" id="KW-1133">Transmembrane helix</keyword>
<proteinExistence type="predicted"/>
<dbReference type="AlphaFoldDB" id="A0A429X0V2"/>
<dbReference type="Pfam" id="PF17280">
    <property type="entry name" value="DUF5345"/>
    <property type="match status" value="1"/>
</dbReference>
<comment type="caution">
    <text evidence="2">The sequence shown here is derived from an EMBL/GenBank/DDBJ whole genome shotgun (WGS) entry which is preliminary data.</text>
</comment>
<evidence type="ECO:0000313" key="2">
    <source>
        <dbReference type="EMBL" id="RST57013.1"/>
    </source>
</evidence>
<organism evidence="2 3">
    <name type="scientific">Siminovitchia terrae</name>
    <name type="common">Bacillus terrae</name>
    <dbReference type="NCBI Taxonomy" id="1914933"/>
    <lineage>
        <taxon>Bacteria</taxon>
        <taxon>Bacillati</taxon>
        <taxon>Bacillota</taxon>
        <taxon>Bacilli</taxon>
        <taxon>Bacillales</taxon>
        <taxon>Bacillaceae</taxon>
        <taxon>Siminovitchia</taxon>
    </lineage>
</organism>
<feature type="transmembrane region" description="Helical" evidence="1">
    <location>
        <begin position="76"/>
        <end position="95"/>
    </location>
</feature>
<keyword evidence="1" id="KW-0812">Transmembrane</keyword>
<evidence type="ECO:0000256" key="1">
    <source>
        <dbReference type="SAM" id="Phobius"/>
    </source>
</evidence>
<reference evidence="2 3" key="1">
    <citation type="submission" date="2018-12" db="EMBL/GenBank/DDBJ databases">
        <authorList>
            <person name="Sun L."/>
            <person name="Chen Z."/>
        </authorList>
    </citation>
    <scope>NUCLEOTIDE SEQUENCE [LARGE SCALE GENOMIC DNA]</scope>
    <source>
        <strain evidence="2 3">LMG 29736</strain>
    </source>
</reference>
<dbReference type="RefSeq" id="WP_120119347.1">
    <property type="nucleotide sequence ID" value="NZ_QYTW02000047.1"/>
</dbReference>
<evidence type="ECO:0000313" key="3">
    <source>
        <dbReference type="Proteomes" id="UP000287296"/>
    </source>
</evidence>
<keyword evidence="1" id="KW-0472">Membrane</keyword>
<gene>
    <name evidence="2" type="ORF">D5F11_025105</name>
</gene>
<sequence>MKEGNEKEWVKRLMNDMKKLENAHQAKVPQQHELMNLLTEFKNQRKKAWKRELTIFILTALTILATYFVVSLKMPAVFLWVQILAIITIPFIYVAERKRRKGLNEVSDDGF</sequence>
<dbReference type="Proteomes" id="UP000287296">
    <property type="component" value="Unassembled WGS sequence"/>
</dbReference>
<dbReference type="InterPro" id="IPR035238">
    <property type="entry name" value="DUF5345"/>
</dbReference>